<evidence type="ECO:0000313" key="2">
    <source>
        <dbReference type="Proteomes" id="UP000000637"/>
    </source>
</evidence>
<evidence type="ECO:0000313" key="1">
    <source>
        <dbReference type="EMBL" id="ABM10570.1"/>
    </source>
</evidence>
<organism evidence="1 2">
    <name type="scientific">Paenarthrobacter aurescens (strain TC1)</name>
    <dbReference type="NCBI Taxonomy" id="290340"/>
    <lineage>
        <taxon>Bacteria</taxon>
        <taxon>Bacillati</taxon>
        <taxon>Actinomycetota</taxon>
        <taxon>Actinomycetes</taxon>
        <taxon>Micrococcales</taxon>
        <taxon>Micrococcaceae</taxon>
        <taxon>Paenarthrobacter</taxon>
    </lineage>
</organism>
<keyword evidence="1" id="KW-0614">Plasmid</keyword>
<dbReference type="AlphaFoldDB" id="A1RCB9"/>
<name>A1RCB9_PAEAT</name>
<protein>
    <submittedName>
        <fullName evidence="1">Uncharacterized protein</fullName>
    </submittedName>
</protein>
<dbReference type="KEGG" id="aau:AAur_pTC10007"/>
<dbReference type="EMBL" id="CP000475">
    <property type="protein sequence ID" value="ABM10570.1"/>
    <property type="molecule type" value="Genomic_DNA"/>
</dbReference>
<sequence>MRLDLLGKCCPIWWDCCCCSGCDWMPRPSPAIHLRSSSAGALKFREICNTPSARGCGVNRSDHGWISRMGRKAKGDRHTIFTSMPPEAAEFVKAEATKLGCYIGDYIGWAVSDHFNVTAEVPIGEVNDHPDPLPVADGRVKYRAMIPRAAADILISEAERRGNSLGDFVAKILCDRFGVPFQPRVKKKAIRAWQQAAEAGEQLRMTG</sequence>
<gene>
    <name evidence="1" type="ordered locus">AAur_pTC10007</name>
</gene>
<reference evidence="1 2" key="1">
    <citation type="journal article" date="2006" name="PLoS Genet.">
        <title>Secrets of soil survival revealed by the genome sequence of Arthrobacter aurescens TC1.</title>
        <authorList>
            <person name="Mongodin E.F."/>
            <person name="Shapir N."/>
            <person name="Daugherty S.C."/>
            <person name="DeBoy R.T."/>
            <person name="Emerson J.B."/>
            <person name="Shvartzbeyn A."/>
            <person name="Radune D."/>
            <person name="Vamathevan J."/>
            <person name="Riggs F."/>
            <person name="Grinberg V."/>
            <person name="Khouri H."/>
            <person name="Wackett L.P."/>
            <person name="Nelson K.E."/>
            <person name="Sadowsky M.J."/>
        </authorList>
    </citation>
    <scope>NUCLEOTIDE SEQUENCE [LARGE SCALE GENOMIC DNA]</scope>
    <source>
        <strain evidence="1 2">TC1</strain>
    </source>
</reference>
<keyword evidence="2" id="KW-1185">Reference proteome</keyword>
<dbReference type="HOGENOM" id="CLU_1324207_0_0_11"/>
<geneLocation type="plasmid" evidence="1 2">
    <name>pTC1</name>
</geneLocation>
<accession>A1RCB9</accession>
<proteinExistence type="predicted"/>
<dbReference type="Proteomes" id="UP000000637">
    <property type="component" value="Plasmid pTC1"/>
</dbReference>